<gene>
    <name evidence="1" type="ORF">ACFO5O_06795</name>
</gene>
<organism evidence="1 2">
    <name type="scientific">Geojedonia litorea</name>
    <dbReference type="NCBI Taxonomy" id="1268269"/>
    <lineage>
        <taxon>Bacteria</taxon>
        <taxon>Pseudomonadati</taxon>
        <taxon>Bacteroidota</taxon>
        <taxon>Flavobacteriia</taxon>
        <taxon>Flavobacteriales</taxon>
        <taxon>Flavobacteriaceae</taxon>
        <taxon>Geojedonia</taxon>
    </lineage>
</organism>
<evidence type="ECO:0000313" key="1">
    <source>
        <dbReference type="EMBL" id="MFC4722021.1"/>
    </source>
</evidence>
<comment type="caution">
    <text evidence="1">The sequence shown here is derived from an EMBL/GenBank/DDBJ whole genome shotgun (WGS) entry which is preliminary data.</text>
</comment>
<keyword evidence="2" id="KW-1185">Reference proteome</keyword>
<dbReference type="EMBL" id="JBHSGP010000012">
    <property type="protein sequence ID" value="MFC4722021.1"/>
    <property type="molecule type" value="Genomic_DNA"/>
</dbReference>
<sequence>MIKNITLVLFLTTSTCFSQHYTSYDWSAKPEHHSLTKEELKESSVGILKKHIVEFKTSVLSPEPRCFETEHTITRVNDDKGIARHNTVYIPMYGVKTLIDVKARTINAKGKVTLLNKDNIKEVKNVEEYGDFKIFAIEGVEKNSEIEVLYTVEKEFDIFGSETLQSNYLIKDAQFLFIPGSLEYDIKAYRTNSKFKDITVDSNKAKLLQLKDIPAILEEEYATPNANKIEVAYQCYPQGQSFTQDMFWANVSNNVGSKFFPVTVASQIESDLALITEGKQDLSNFEKASRVDNFIKTNFTIVKNNNAELTNIDYILKNRSASDYSILKAYGHYLKALNVPYEIVITANRFQFKFDPEFFIPNMLRDFLIYLPTEKKYIAPDRIENRVAEAPFNILGNYGMFINSDYNYYFHKIDQEDPNYSRIYRQMDINFENEFEHVSVKEYQEYYGHWSETNRAVLTLSSEQGIKEFKDYLTGSGIEDKEIVEYSLENTDMNQLEYNKPFIVKSKITSESLLEDAGDSYIFEVGKVIGIQSELYQETKRVNPIEMQYPNQYDYTITVNIPEGYVAEGLNSLAIDNSYKSENGEKICKFESNYKMDGNKIIITIQEFYKSHEYDLTRYDEFRNVINAASDFNKAAILIKAKE</sequence>
<dbReference type="Gene3D" id="2.60.40.3140">
    <property type="match status" value="1"/>
</dbReference>
<name>A0ABV9N3J2_9FLAO</name>
<proteinExistence type="predicted"/>
<dbReference type="Gene3D" id="2.60.120.1130">
    <property type="match status" value="1"/>
</dbReference>
<reference evidence="2" key="1">
    <citation type="journal article" date="2019" name="Int. J. Syst. Evol. Microbiol.">
        <title>The Global Catalogue of Microorganisms (GCM) 10K type strain sequencing project: providing services to taxonomists for standard genome sequencing and annotation.</title>
        <authorList>
            <consortium name="The Broad Institute Genomics Platform"/>
            <consortium name="The Broad Institute Genome Sequencing Center for Infectious Disease"/>
            <person name="Wu L."/>
            <person name="Ma J."/>
        </authorList>
    </citation>
    <scope>NUCLEOTIDE SEQUENCE [LARGE SCALE GENOMIC DNA]</scope>
    <source>
        <strain evidence="2">CCUG 63682</strain>
    </source>
</reference>
<evidence type="ECO:0000313" key="2">
    <source>
        <dbReference type="Proteomes" id="UP001595953"/>
    </source>
</evidence>
<evidence type="ECO:0008006" key="3">
    <source>
        <dbReference type="Google" id="ProtNLM"/>
    </source>
</evidence>
<dbReference type="Proteomes" id="UP001595953">
    <property type="component" value="Unassembled WGS sequence"/>
</dbReference>
<accession>A0ABV9N3J2</accession>
<protein>
    <recommendedName>
        <fullName evidence="3">DUF3857 domain-containing protein</fullName>
    </recommendedName>
</protein>
<dbReference type="RefSeq" id="WP_387962188.1">
    <property type="nucleotide sequence ID" value="NZ_JBHSGP010000012.1"/>
</dbReference>